<reference evidence="2" key="1">
    <citation type="submission" date="2023-03" db="EMBL/GenBank/DDBJ databases">
        <title>Chromosome-scale reference genome and RAD-based genetic map of yellow starthistle (Centaurea solstitialis) reveal putative structural variation and QTLs associated with invader traits.</title>
        <authorList>
            <person name="Reatini B."/>
            <person name="Cang F.A."/>
            <person name="Jiang Q."/>
            <person name="Mckibben M.T.W."/>
            <person name="Barker M.S."/>
            <person name="Rieseberg L.H."/>
            <person name="Dlugosch K.M."/>
        </authorList>
    </citation>
    <scope>NUCLEOTIDE SEQUENCE</scope>
    <source>
        <strain evidence="2">CAN-66</strain>
        <tissue evidence="2">Leaf</tissue>
    </source>
</reference>
<evidence type="ECO:0000256" key="1">
    <source>
        <dbReference type="SAM" id="MobiDB-lite"/>
    </source>
</evidence>
<dbReference type="Proteomes" id="UP001172457">
    <property type="component" value="Chromosome 2"/>
</dbReference>
<feature type="compositionally biased region" description="Basic and acidic residues" evidence="1">
    <location>
        <begin position="103"/>
        <end position="116"/>
    </location>
</feature>
<comment type="caution">
    <text evidence="2">The sequence shown here is derived from an EMBL/GenBank/DDBJ whole genome shotgun (WGS) entry which is preliminary data.</text>
</comment>
<organism evidence="2 3">
    <name type="scientific">Centaurea solstitialis</name>
    <name type="common">yellow star-thistle</name>
    <dbReference type="NCBI Taxonomy" id="347529"/>
    <lineage>
        <taxon>Eukaryota</taxon>
        <taxon>Viridiplantae</taxon>
        <taxon>Streptophyta</taxon>
        <taxon>Embryophyta</taxon>
        <taxon>Tracheophyta</taxon>
        <taxon>Spermatophyta</taxon>
        <taxon>Magnoliopsida</taxon>
        <taxon>eudicotyledons</taxon>
        <taxon>Gunneridae</taxon>
        <taxon>Pentapetalae</taxon>
        <taxon>asterids</taxon>
        <taxon>campanulids</taxon>
        <taxon>Asterales</taxon>
        <taxon>Asteraceae</taxon>
        <taxon>Carduoideae</taxon>
        <taxon>Cardueae</taxon>
        <taxon>Centaureinae</taxon>
        <taxon>Centaurea</taxon>
    </lineage>
</organism>
<feature type="region of interest" description="Disordered" evidence="1">
    <location>
        <begin position="103"/>
        <end position="125"/>
    </location>
</feature>
<keyword evidence="3" id="KW-1185">Reference proteome</keyword>
<dbReference type="AlphaFoldDB" id="A0AA38U0L3"/>
<evidence type="ECO:0000313" key="3">
    <source>
        <dbReference type="Proteomes" id="UP001172457"/>
    </source>
</evidence>
<proteinExistence type="predicted"/>
<name>A0AA38U0L3_9ASTR</name>
<gene>
    <name evidence="2" type="ORF">OSB04_005403</name>
</gene>
<feature type="compositionally biased region" description="Gly residues" evidence="1">
    <location>
        <begin position="1"/>
        <end position="16"/>
    </location>
</feature>
<sequence>MESGGGGGSRGGGGGVLKKKKKKRMFTSACQPCTSSDSSPTTVSSFTAAPISATRTSRFPTANNAAQLQHLHQPLRRVQHLSANSIRPLMVLTDRRLVLVGHVDARREPGPDERMGRGRSHHSGV</sequence>
<feature type="region of interest" description="Disordered" evidence="1">
    <location>
        <begin position="1"/>
        <end position="25"/>
    </location>
</feature>
<evidence type="ECO:0000313" key="2">
    <source>
        <dbReference type="EMBL" id="KAJ9560243.1"/>
    </source>
</evidence>
<accession>A0AA38U0L3</accession>
<dbReference type="EMBL" id="JARYMX010000002">
    <property type="protein sequence ID" value="KAJ9560243.1"/>
    <property type="molecule type" value="Genomic_DNA"/>
</dbReference>
<protein>
    <submittedName>
        <fullName evidence="2">Uncharacterized protein</fullName>
    </submittedName>
</protein>